<dbReference type="GO" id="GO:0030145">
    <property type="term" value="F:manganese ion binding"/>
    <property type="evidence" value="ECO:0007669"/>
    <property type="project" value="InterPro"/>
</dbReference>
<evidence type="ECO:0000313" key="8">
    <source>
        <dbReference type="Proteomes" id="UP001152799"/>
    </source>
</evidence>
<proteinExistence type="inferred from homology"/>
<feature type="region of interest" description="Disordered" evidence="5">
    <location>
        <begin position="432"/>
        <end position="453"/>
    </location>
</feature>
<feature type="domain" description="Cytosol aminopeptidase" evidence="6">
    <location>
        <begin position="342"/>
        <end position="349"/>
    </location>
</feature>
<dbReference type="Pfam" id="PF00883">
    <property type="entry name" value="Peptidase_M17"/>
    <property type="match status" value="1"/>
</dbReference>
<evidence type="ECO:0000256" key="5">
    <source>
        <dbReference type="SAM" id="MobiDB-lite"/>
    </source>
</evidence>
<dbReference type="PANTHER" id="PTHR11963">
    <property type="entry name" value="LEUCINE AMINOPEPTIDASE-RELATED"/>
    <property type="match status" value="1"/>
</dbReference>
<evidence type="ECO:0000313" key="7">
    <source>
        <dbReference type="EMBL" id="CAH1122395.1"/>
    </source>
</evidence>
<organism evidence="7 8">
    <name type="scientific">Ceutorhynchus assimilis</name>
    <name type="common">cabbage seed weevil</name>
    <dbReference type="NCBI Taxonomy" id="467358"/>
    <lineage>
        <taxon>Eukaryota</taxon>
        <taxon>Metazoa</taxon>
        <taxon>Ecdysozoa</taxon>
        <taxon>Arthropoda</taxon>
        <taxon>Hexapoda</taxon>
        <taxon>Insecta</taxon>
        <taxon>Pterygota</taxon>
        <taxon>Neoptera</taxon>
        <taxon>Endopterygota</taxon>
        <taxon>Coleoptera</taxon>
        <taxon>Polyphaga</taxon>
        <taxon>Cucujiformia</taxon>
        <taxon>Curculionidae</taxon>
        <taxon>Ceutorhynchinae</taxon>
        <taxon>Ceutorhynchus</taxon>
    </lineage>
</organism>
<evidence type="ECO:0000256" key="3">
    <source>
        <dbReference type="ARBA" id="ARBA00022670"/>
    </source>
</evidence>
<dbReference type="SUPFAM" id="SSF53187">
    <property type="entry name" value="Zn-dependent exopeptidases"/>
    <property type="match status" value="1"/>
</dbReference>
<keyword evidence="2" id="KW-0031">Aminopeptidase</keyword>
<dbReference type="InterPro" id="IPR011356">
    <property type="entry name" value="Leucine_aapep/pepB"/>
</dbReference>
<keyword evidence="4" id="KW-0378">Hydrolase</keyword>
<dbReference type="EMBL" id="OU892277">
    <property type="protein sequence ID" value="CAH1122395.1"/>
    <property type="molecule type" value="Genomic_DNA"/>
</dbReference>
<evidence type="ECO:0000256" key="2">
    <source>
        <dbReference type="ARBA" id="ARBA00022438"/>
    </source>
</evidence>
<dbReference type="Gene3D" id="3.40.630.10">
    <property type="entry name" value="Zn peptidases"/>
    <property type="match status" value="1"/>
</dbReference>
<feature type="compositionally biased region" description="Polar residues" evidence="5">
    <location>
        <begin position="441"/>
        <end position="452"/>
    </location>
</feature>
<keyword evidence="3" id="KW-0645">Protease</keyword>
<sequence length="510" mass="55054">MSNFGPPVTQVRVADLESDAYDALVLVATPKQKISSPVLSRAISDALNLDPALKTEIAVLPVSLPAKRLVYSPTGPIDPDYDDLRIFKTSAVAGIKRALKSGSKRPLLVIEENNYTNGKLVILLGALEALYTPIQVREHDPTKEHKVEYLGVWTKYVEESNKLAQLALILETGRRVACDIGDADPERMAPPRVEEYVRSLFANTPIKLNVISDIQQISKEYPLFEAVNRAASCQERHKGRIMFLEYEPSESVKETLFFVGKGVTYDTGGADVKTGGYMLGMSRDKCGAAAVLGFMQVVSLLKPKNVRVVAGVGIVRNSIGSNSYVSDEIITARSGARIRVINTDAEGRMIMADILCRFKEEALAAVNPHLFTVATLTGHACLTVGMGYSIVIDNGPAHKQMHSKRLQKASDDIGDPFEISTLRKEDITAHQGVAEGEDIVQGQSKPSSQSMRGHQGPAAFLLLASGLDKHGSGSSNPLKYSHLDIAASAGHLPSPATGAPLLALAQSYLL</sequence>
<protein>
    <recommendedName>
        <fullName evidence="6">Cytosol aminopeptidase domain-containing protein</fullName>
    </recommendedName>
</protein>
<comment type="similarity">
    <text evidence="1">Belongs to the peptidase M17 family.</text>
</comment>
<evidence type="ECO:0000259" key="6">
    <source>
        <dbReference type="PROSITE" id="PS00631"/>
    </source>
</evidence>
<name>A0A9P0GRB1_9CUCU</name>
<evidence type="ECO:0000256" key="1">
    <source>
        <dbReference type="ARBA" id="ARBA00009528"/>
    </source>
</evidence>
<accession>A0A9P0GRB1</accession>
<dbReference type="GO" id="GO:0070006">
    <property type="term" value="F:metalloaminopeptidase activity"/>
    <property type="evidence" value="ECO:0007669"/>
    <property type="project" value="InterPro"/>
</dbReference>
<dbReference type="PANTHER" id="PTHR11963:SF48">
    <property type="entry name" value="DIPEPTIDASE B, ISOFORM A"/>
    <property type="match status" value="1"/>
</dbReference>
<dbReference type="Proteomes" id="UP001152799">
    <property type="component" value="Chromosome 1"/>
</dbReference>
<reference evidence="7" key="1">
    <citation type="submission" date="2022-01" db="EMBL/GenBank/DDBJ databases">
        <authorList>
            <person name="King R."/>
        </authorList>
    </citation>
    <scope>NUCLEOTIDE SEQUENCE</scope>
</reference>
<dbReference type="PRINTS" id="PR00481">
    <property type="entry name" value="LAMNOPPTDASE"/>
</dbReference>
<dbReference type="PROSITE" id="PS00631">
    <property type="entry name" value="CYTOSOL_AP"/>
    <property type="match status" value="1"/>
</dbReference>
<evidence type="ECO:0000256" key="4">
    <source>
        <dbReference type="ARBA" id="ARBA00022801"/>
    </source>
</evidence>
<dbReference type="GO" id="GO:0005737">
    <property type="term" value="C:cytoplasm"/>
    <property type="evidence" value="ECO:0007669"/>
    <property type="project" value="InterPro"/>
</dbReference>
<dbReference type="GO" id="GO:0006508">
    <property type="term" value="P:proteolysis"/>
    <property type="evidence" value="ECO:0007669"/>
    <property type="project" value="UniProtKB-KW"/>
</dbReference>
<gene>
    <name evidence="7" type="ORF">CEUTPL_LOCUS1465</name>
</gene>
<keyword evidence="8" id="KW-1185">Reference proteome</keyword>
<dbReference type="AlphaFoldDB" id="A0A9P0GRB1"/>
<dbReference type="InterPro" id="IPR000819">
    <property type="entry name" value="Peptidase_M17_C"/>
</dbReference>
<dbReference type="OrthoDB" id="10041421at2759"/>